<protein>
    <submittedName>
        <fullName evidence="13">Acid-sensing ion channel 1</fullName>
    </submittedName>
</protein>
<reference evidence="13 14" key="1">
    <citation type="submission" date="2019-07" db="EMBL/GenBank/DDBJ databases">
        <title>Draft genome assembly of a fouling barnacle, Amphibalanus amphitrite (Darwin, 1854): The first reference genome for Thecostraca.</title>
        <authorList>
            <person name="Kim W."/>
        </authorList>
    </citation>
    <scope>NUCLEOTIDE SEQUENCE [LARGE SCALE GENOMIC DNA]</scope>
    <source>
        <strain evidence="13">SNU_AA5</strain>
        <tissue evidence="13">Soma without cirri and trophi</tissue>
    </source>
</reference>
<dbReference type="InterPro" id="IPR001873">
    <property type="entry name" value="ENaC"/>
</dbReference>
<evidence type="ECO:0000256" key="1">
    <source>
        <dbReference type="ARBA" id="ARBA00004141"/>
    </source>
</evidence>
<dbReference type="GO" id="GO:0016020">
    <property type="term" value="C:membrane"/>
    <property type="evidence" value="ECO:0007669"/>
    <property type="project" value="UniProtKB-SubCell"/>
</dbReference>
<keyword evidence="11 12" id="KW-0407">Ion channel</keyword>
<evidence type="ECO:0000256" key="3">
    <source>
        <dbReference type="ARBA" id="ARBA00022448"/>
    </source>
</evidence>
<evidence type="ECO:0000256" key="5">
    <source>
        <dbReference type="ARBA" id="ARBA00022692"/>
    </source>
</evidence>
<keyword evidence="10 12" id="KW-0739">Sodium transport</keyword>
<accession>A0A6A4X849</accession>
<keyword evidence="5 12" id="KW-0812">Transmembrane</keyword>
<sequence length="229" mass="25925">MFELEMRGSSTYCYELLLHGSEEFWGSPVAGMDTYQVTNDTTLTEVLVTVDREVRPNLRRAPCEADPAYSVTDCQRRCFFDWLHCRMEEEDNPNDSRPLCRGGEAFPYDFFKWLDVYARFSAATGAPNGPNHHCQCPEPCVTDRHGFQLRPSTIPSSAEILRLSVRFEDVRRVMETYVTYAAPDLLADVGGYLGLLLGWSLLSVFSSAQAMAHNVCRKVCCRRCGKASH</sequence>
<keyword evidence="14" id="KW-1185">Reference proteome</keyword>
<comment type="similarity">
    <text evidence="2 12">Belongs to the amiloride-sensitive sodium channel (TC 1.A.6) family.</text>
</comment>
<organism evidence="13 14">
    <name type="scientific">Amphibalanus amphitrite</name>
    <name type="common">Striped barnacle</name>
    <name type="synonym">Balanus amphitrite</name>
    <dbReference type="NCBI Taxonomy" id="1232801"/>
    <lineage>
        <taxon>Eukaryota</taxon>
        <taxon>Metazoa</taxon>
        <taxon>Ecdysozoa</taxon>
        <taxon>Arthropoda</taxon>
        <taxon>Crustacea</taxon>
        <taxon>Multicrustacea</taxon>
        <taxon>Cirripedia</taxon>
        <taxon>Thoracica</taxon>
        <taxon>Thoracicalcarea</taxon>
        <taxon>Balanomorpha</taxon>
        <taxon>Balanoidea</taxon>
        <taxon>Balanidae</taxon>
        <taxon>Amphibalaninae</taxon>
        <taxon>Amphibalanus</taxon>
    </lineage>
</organism>
<dbReference type="Gene3D" id="1.10.287.770">
    <property type="entry name" value="YojJ-like"/>
    <property type="match status" value="1"/>
</dbReference>
<keyword evidence="7" id="KW-0915">Sodium</keyword>
<evidence type="ECO:0000256" key="8">
    <source>
        <dbReference type="ARBA" id="ARBA00023065"/>
    </source>
</evidence>
<keyword evidence="3 12" id="KW-0813">Transport</keyword>
<evidence type="ECO:0000256" key="2">
    <source>
        <dbReference type="ARBA" id="ARBA00007193"/>
    </source>
</evidence>
<keyword evidence="4 12" id="KW-0894">Sodium channel</keyword>
<dbReference type="Proteomes" id="UP000440578">
    <property type="component" value="Unassembled WGS sequence"/>
</dbReference>
<keyword evidence="9" id="KW-0472">Membrane</keyword>
<evidence type="ECO:0000256" key="7">
    <source>
        <dbReference type="ARBA" id="ARBA00023053"/>
    </source>
</evidence>
<name>A0A6A4X849_AMPAM</name>
<dbReference type="GO" id="GO:0005272">
    <property type="term" value="F:sodium channel activity"/>
    <property type="evidence" value="ECO:0007669"/>
    <property type="project" value="UniProtKB-KW"/>
</dbReference>
<keyword evidence="6" id="KW-1133">Transmembrane helix</keyword>
<evidence type="ECO:0000256" key="9">
    <source>
        <dbReference type="ARBA" id="ARBA00023136"/>
    </source>
</evidence>
<proteinExistence type="inferred from homology"/>
<dbReference type="EMBL" id="VIIS01000178">
    <property type="protein sequence ID" value="KAF0312340.1"/>
    <property type="molecule type" value="Genomic_DNA"/>
</dbReference>
<evidence type="ECO:0000256" key="6">
    <source>
        <dbReference type="ARBA" id="ARBA00022989"/>
    </source>
</evidence>
<evidence type="ECO:0000256" key="10">
    <source>
        <dbReference type="ARBA" id="ARBA00023201"/>
    </source>
</evidence>
<evidence type="ECO:0000313" key="13">
    <source>
        <dbReference type="EMBL" id="KAF0312340.1"/>
    </source>
</evidence>
<evidence type="ECO:0000256" key="12">
    <source>
        <dbReference type="RuleBase" id="RU000679"/>
    </source>
</evidence>
<dbReference type="Pfam" id="PF00858">
    <property type="entry name" value="ASC"/>
    <property type="match status" value="1"/>
</dbReference>
<keyword evidence="8 12" id="KW-0406">Ion transport</keyword>
<comment type="subcellular location">
    <subcellularLocation>
        <location evidence="1">Membrane</location>
        <topology evidence="1">Multi-pass membrane protein</topology>
    </subcellularLocation>
</comment>
<evidence type="ECO:0000313" key="14">
    <source>
        <dbReference type="Proteomes" id="UP000440578"/>
    </source>
</evidence>
<comment type="caution">
    <text evidence="13">The sequence shown here is derived from an EMBL/GenBank/DDBJ whole genome shotgun (WGS) entry which is preliminary data.</text>
</comment>
<evidence type="ECO:0000256" key="4">
    <source>
        <dbReference type="ARBA" id="ARBA00022461"/>
    </source>
</evidence>
<evidence type="ECO:0000256" key="11">
    <source>
        <dbReference type="ARBA" id="ARBA00023303"/>
    </source>
</evidence>
<dbReference type="AlphaFoldDB" id="A0A6A4X849"/>
<gene>
    <name evidence="13" type="primary">ASIC1_1</name>
    <name evidence="13" type="ORF">FJT64_016939</name>
</gene>